<gene>
    <name evidence="1" type="ORF">GCM10010990_21870</name>
</gene>
<comment type="caution">
    <text evidence="1">The sequence shown here is derived from an EMBL/GenBank/DDBJ whole genome shotgun (WGS) entry which is preliminary data.</text>
</comment>
<proteinExistence type="predicted"/>
<organism evidence="1 2">
    <name type="scientific">Croceicoccus mobilis</name>
    <dbReference type="NCBI Taxonomy" id="1703339"/>
    <lineage>
        <taxon>Bacteria</taxon>
        <taxon>Pseudomonadati</taxon>
        <taxon>Pseudomonadota</taxon>
        <taxon>Alphaproteobacteria</taxon>
        <taxon>Sphingomonadales</taxon>
        <taxon>Erythrobacteraceae</taxon>
        <taxon>Croceicoccus</taxon>
    </lineage>
</organism>
<evidence type="ECO:0000313" key="1">
    <source>
        <dbReference type="EMBL" id="GGD72026.1"/>
    </source>
</evidence>
<sequence length="75" mass="8727">MQLKQENPDMVANLSHRVQNLEQENEVLRRYLAAVPLDLEAIIDLECEEVRAERLNLLRNRVARITGRIDNFVNG</sequence>
<reference evidence="1" key="2">
    <citation type="submission" date="2020-09" db="EMBL/GenBank/DDBJ databases">
        <authorList>
            <person name="Sun Q."/>
            <person name="Zhou Y."/>
        </authorList>
    </citation>
    <scope>NUCLEOTIDE SEQUENCE</scope>
    <source>
        <strain evidence="1">CGMCC 1.15360</strain>
    </source>
</reference>
<name>A0A917DUM8_9SPHN</name>
<accession>A0A917DUM8</accession>
<protein>
    <submittedName>
        <fullName evidence="1">Uncharacterized protein</fullName>
    </submittedName>
</protein>
<dbReference type="AlphaFoldDB" id="A0A917DUM8"/>
<dbReference type="Proteomes" id="UP000612349">
    <property type="component" value="Unassembled WGS sequence"/>
</dbReference>
<evidence type="ECO:0000313" key="2">
    <source>
        <dbReference type="Proteomes" id="UP000612349"/>
    </source>
</evidence>
<reference evidence="1" key="1">
    <citation type="journal article" date="2014" name="Int. J. Syst. Evol. Microbiol.">
        <title>Complete genome sequence of Corynebacterium casei LMG S-19264T (=DSM 44701T), isolated from a smear-ripened cheese.</title>
        <authorList>
            <consortium name="US DOE Joint Genome Institute (JGI-PGF)"/>
            <person name="Walter F."/>
            <person name="Albersmeier A."/>
            <person name="Kalinowski J."/>
            <person name="Ruckert C."/>
        </authorList>
    </citation>
    <scope>NUCLEOTIDE SEQUENCE</scope>
    <source>
        <strain evidence="1">CGMCC 1.15360</strain>
    </source>
</reference>
<dbReference type="RefSeq" id="WP_066774468.1">
    <property type="nucleotide sequence ID" value="NZ_BMIP01000004.1"/>
</dbReference>
<keyword evidence="2" id="KW-1185">Reference proteome</keyword>
<dbReference type="EMBL" id="BMIP01000004">
    <property type="protein sequence ID" value="GGD72026.1"/>
    <property type="molecule type" value="Genomic_DNA"/>
</dbReference>